<sequence length="71" mass="8202">MKVSELIEELKKYPAETRVMTFDQKSCEFSEPAISLNDMISVIEFGSEKICELSKKWQYRSAVPVKVLTIK</sequence>
<comment type="caution">
    <text evidence="1">The sequence shown here is derived from an EMBL/GenBank/DDBJ whole genome shotgun (WGS) entry which is preliminary data.</text>
</comment>
<dbReference type="EMBL" id="JQAN02000014">
    <property type="protein sequence ID" value="PPD57334.1"/>
    <property type="molecule type" value="Genomic_DNA"/>
</dbReference>
<organism evidence="1 2">
    <name type="scientific">Dehalogenimonas etheniformans</name>
    <dbReference type="NCBI Taxonomy" id="1536648"/>
    <lineage>
        <taxon>Bacteria</taxon>
        <taxon>Bacillati</taxon>
        <taxon>Chloroflexota</taxon>
        <taxon>Dehalococcoidia</taxon>
        <taxon>Dehalococcoidales</taxon>
        <taxon>Dehalococcoidaceae</taxon>
        <taxon>Dehalogenimonas</taxon>
    </lineage>
</organism>
<evidence type="ECO:0000313" key="2">
    <source>
        <dbReference type="Proteomes" id="UP000235653"/>
    </source>
</evidence>
<dbReference type="OrthoDB" id="9855536at2"/>
<gene>
    <name evidence="1" type="ORF">JP09_009835</name>
</gene>
<evidence type="ECO:0000313" key="1">
    <source>
        <dbReference type="EMBL" id="PPD57334.1"/>
    </source>
</evidence>
<proteinExistence type="predicted"/>
<accession>A0A2P5P4W0</accession>
<dbReference type="Proteomes" id="UP000235653">
    <property type="component" value="Unassembled WGS sequence"/>
</dbReference>
<name>A0A2P5P4W0_9CHLR</name>
<keyword evidence="2" id="KW-1185">Reference proteome</keyword>
<dbReference type="AlphaFoldDB" id="A0A2P5P4W0"/>
<reference evidence="1 2" key="1">
    <citation type="journal article" date="2017" name="ISME J.">
        <title>Grape pomace compost harbors organohalide-respiring Dehalogenimonas species with novel reductive dehalogenase genes.</title>
        <authorList>
            <person name="Yang Y."/>
            <person name="Higgins S.A."/>
            <person name="Yan J."/>
            <person name="Simsir B."/>
            <person name="Chourey K."/>
            <person name="Iyer R."/>
            <person name="Hettich R.L."/>
            <person name="Baldwin B."/>
            <person name="Ogles D.M."/>
            <person name="Loffler F.E."/>
        </authorList>
    </citation>
    <scope>NUCLEOTIDE SEQUENCE [LARGE SCALE GENOMIC DNA]</scope>
    <source>
        <strain evidence="1 2">GP</strain>
    </source>
</reference>
<dbReference type="RefSeq" id="WP_102331529.1">
    <property type="nucleotide sequence ID" value="NZ_CP058566.2"/>
</dbReference>
<protein>
    <submittedName>
        <fullName evidence="1">Uncharacterized protein</fullName>
    </submittedName>
</protein>